<accession>A0A1H1WUQ9</accession>
<evidence type="ECO:0000313" key="1">
    <source>
        <dbReference type="EMBL" id="SDT00380.1"/>
    </source>
</evidence>
<dbReference type="Proteomes" id="UP000243904">
    <property type="component" value="Chromosome I"/>
</dbReference>
<protein>
    <submittedName>
        <fullName evidence="1">Uncharacterized protein</fullName>
    </submittedName>
</protein>
<reference evidence="2" key="1">
    <citation type="submission" date="2016-10" db="EMBL/GenBank/DDBJ databases">
        <authorList>
            <person name="Varghese N."/>
            <person name="Submissions S."/>
        </authorList>
    </citation>
    <scope>NUCLEOTIDE SEQUENCE [LARGE SCALE GENOMIC DNA]</scope>
    <source>
        <strain evidence="2">GAS369</strain>
    </source>
</reference>
<proteinExistence type="predicted"/>
<dbReference type="EMBL" id="LT629750">
    <property type="protein sequence ID" value="SDT00380.1"/>
    <property type="molecule type" value="Genomic_DNA"/>
</dbReference>
<evidence type="ECO:0000313" key="2">
    <source>
        <dbReference type="Proteomes" id="UP000243904"/>
    </source>
</evidence>
<name>A0A1H1WUQ9_9BRAD</name>
<dbReference type="AlphaFoldDB" id="A0A1H1WUQ9"/>
<keyword evidence="2" id="KW-1185">Reference proteome</keyword>
<sequence length="296" mass="30985">MRTLLVGALAATLVGCSCPLRQQADANSCADLNGYRCFDRTVARDPIEPTPVSFETDSAPLEIKPAIAVKTEKPSSARASDRAGHRDLKIAKSTVIAAKVEPPASRIPLSTPTPAKIEPAKIEPAKTRSLDGQLPASNTADDAVANSNTRAIREQVESATAVAELLTVATLDHAETHTDGQETASEQPNKTDLVVYLLIARPEIKLVSDLTSKIIAVDEGHSGSGDNVRIAIAAAGAPEVKLSGSQANAVDRVFSGEVAAAVLTAVSPEAAESFPDVPGYKIFRIPLSPRSSKARP</sequence>
<dbReference type="RefSeq" id="WP_146688507.1">
    <property type="nucleotide sequence ID" value="NZ_LT629750.1"/>
</dbReference>
<gene>
    <name evidence="1" type="ORF">SAMN05444158_4005</name>
</gene>
<dbReference type="PROSITE" id="PS51257">
    <property type="entry name" value="PROKAR_LIPOPROTEIN"/>
    <property type="match status" value="1"/>
</dbReference>
<organism evidence="1 2">
    <name type="scientific">Bradyrhizobium canariense</name>
    <dbReference type="NCBI Taxonomy" id="255045"/>
    <lineage>
        <taxon>Bacteria</taxon>
        <taxon>Pseudomonadati</taxon>
        <taxon>Pseudomonadota</taxon>
        <taxon>Alphaproteobacteria</taxon>
        <taxon>Hyphomicrobiales</taxon>
        <taxon>Nitrobacteraceae</taxon>
        <taxon>Bradyrhizobium</taxon>
    </lineage>
</organism>